<dbReference type="EMBL" id="JTDY01009459">
    <property type="protein sequence ID" value="KOB63479.1"/>
    <property type="molecule type" value="Genomic_DNA"/>
</dbReference>
<accession>A0A0L7KKR5</accession>
<comment type="caution">
    <text evidence="1">The sequence shown here is derived from an EMBL/GenBank/DDBJ whole genome shotgun (WGS) entry which is preliminary data.</text>
</comment>
<sequence>MPYNGDEPWLDTLRLGRCCCNVVGEFSSNFSLAAIPPISNSIDQSIILSDHNFLPRLLFCSSVRISLRCPLIECVREVMDSESLVRICTTAFSTKDIEKAKMLLFQSINSADFQRIKRQNKDGKSKKDLFDIIEILRIPIFVAHDLNKLPPITFDHVDVSRLLKDIIILQNKITLIKSNYVTTDQLLQTRNEIMEVNKECSRDAGGCVELERAGSLATLNRLFNMNNYRLPDDTDDADAIYQIAKISKLLIPMDNGKADVYKGKSLD</sequence>
<evidence type="ECO:0000313" key="2">
    <source>
        <dbReference type="Proteomes" id="UP000037510"/>
    </source>
</evidence>
<keyword evidence="2" id="KW-1185">Reference proteome</keyword>
<reference evidence="1 2" key="1">
    <citation type="journal article" date="2015" name="Genome Biol. Evol.">
        <title>The genome of winter moth (Operophtera brumata) provides a genomic perspective on sexual dimorphism and phenology.</title>
        <authorList>
            <person name="Derks M.F."/>
            <person name="Smit S."/>
            <person name="Salis L."/>
            <person name="Schijlen E."/>
            <person name="Bossers A."/>
            <person name="Mateman C."/>
            <person name="Pijl A.S."/>
            <person name="de Ridder D."/>
            <person name="Groenen M.A."/>
            <person name="Visser M.E."/>
            <person name="Megens H.J."/>
        </authorList>
    </citation>
    <scope>NUCLEOTIDE SEQUENCE [LARGE SCALE GENOMIC DNA]</scope>
    <source>
        <strain evidence="1">WM2013NL</strain>
        <tissue evidence="1">Head and thorax</tissue>
    </source>
</reference>
<dbReference type="AlphaFoldDB" id="A0A0L7KKR5"/>
<name>A0A0L7KKR5_OPEBR</name>
<evidence type="ECO:0000313" key="1">
    <source>
        <dbReference type="EMBL" id="KOB63479.1"/>
    </source>
</evidence>
<dbReference type="Proteomes" id="UP000037510">
    <property type="component" value="Unassembled WGS sequence"/>
</dbReference>
<gene>
    <name evidence="1" type="ORF">OBRU01_24880</name>
</gene>
<organism evidence="1 2">
    <name type="scientific">Operophtera brumata</name>
    <name type="common">Winter moth</name>
    <name type="synonym">Phalaena brumata</name>
    <dbReference type="NCBI Taxonomy" id="104452"/>
    <lineage>
        <taxon>Eukaryota</taxon>
        <taxon>Metazoa</taxon>
        <taxon>Ecdysozoa</taxon>
        <taxon>Arthropoda</taxon>
        <taxon>Hexapoda</taxon>
        <taxon>Insecta</taxon>
        <taxon>Pterygota</taxon>
        <taxon>Neoptera</taxon>
        <taxon>Endopterygota</taxon>
        <taxon>Lepidoptera</taxon>
        <taxon>Glossata</taxon>
        <taxon>Ditrysia</taxon>
        <taxon>Geometroidea</taxon>
        <taxon>Geometridae</taxon>
        <taxon>Larentiinae</taxon>
        <taxon>Operophtera</taxon>
    </lineage>
</organism>
<protein>
    <submittedName>
        <fullName evidence="1">Mutant cadherin</fullName>
    </submittedName>
</protein>
<proteinExistence type="predicted"/>